<dbReference type="PANTHER" id="PTHR13604:SF0">
    <property type="entry name" value="ABASIC SITE PROCESSING PROTEIN HMCES"/>
    <property type="match status" value="1"/>
</dbReference>
<dbReference type="EC" id="3.4.-.-" evidence="8"/>
<keyword evidence="4 8" id="KW-0378">Hydrolase</keyword>
<dbReference type="KEGG" id="dar:Daro_2685"/>
<dbReference type="GO" id="GO:0016829">
    <property type="term" value="F:lyase activity"/>
    <property type="evidence" value="ECO:0007669"/>
    <property type="project" value="UniProtKB-KW"/>
</dbReference>
<evidence type="ECO:0000256" key="5">
    <source>
        <dbReference type="ARBA" id="ARBA00023124"/>
    </source>
</evidence>
<dbReference type="GO" id="GO:0106300">
    <property type="term" value="P:protein-DNA covalent cross-linking repair"/>
    <property type="evidence" value="ECO:0007669"/>
    <property type="project" value="InterPro"/>
</dbReference>
<keyword evidence="7" id="KW-0456">Lyase</keyword>
<evidence type="ECO:0000256" key="3">
    <source>
        <dbReference type="ARBA" id="ARBA00022763"/>
    </source>
</evidence>
<dbReference type="PANTHER" id="PTHR13604">
    <property type="entry name" value="DC12-RELATED"/>
    <property type="match status" value="1"/>
</dbReference>
<dbReference type="GO" id="GO:0003697">
    <property type="term" value="F:single-stranded DNA binding"/>
    <property type="evidence" value="ECO:0007669"/>
    <property type="project" value="InterPro"/>
</dbReference>
<keyword evidence="6" id="KW-0238">DNA-binding</keyword>
<gene>
    <name evidence="9" type="ordered locus">Daro_2685</name>
</gene>
<dbReference type="GO" id="GO:0006508">
    <property type="term" value="P:proteolysis"/>
    <property type="evidence" value="ECO:0007669"/>
    <property type="project" value="UniProtKB-KW"/>
</dbReference>
<evidence type="ECO:0000256" key="8">
    <source>
        <dbReference type="RuleBase" id="RU364100"/>
    </source>
</evidence>
<dbReference type="InterPro" id="IPR003738">
    <property type="entry name" value="SRAP"/>
</dbReference>
<evidence type="ECO:0000256" key="4">
    <source>
        <dbReference type="ARBA" id="ARBA00022801"/>
    </source>
</evidence>
<dbReference type="OrthoDB" id="6192129at2"/>
<evidence type="ECO:0000313" key="9">
    <source>
        <dbReference type="EMBL" id="AAZ47415.1"/>
    </source>
</evidence>
<name>Q47CL6_DECAR</name>
<organism evidence="9">
    <name type="scientific">Dechloromonas aromatica (strain RCB)</name>
    <dbReference type="NCBI Taxonomy" id="159087"/>
    <lineage>
        <taxon>Bacteria</taxon>
        <taxon>Pseudomonadati</taxon>
        <taxon>Pseudomonadota</taxon>
        <taxon>Betaproteobacteria</taxon>
        <taxon>Rhodocyclales</taxon>
        <taxon>Azonexaceae</taxon>
        <taxon>Dechloromonas</taxon>
    </lineage>
</organism>
<accession>Q47CL6</accession>
<evidence type="ECO:0000256" key="1">
    <source>
        <dbReference type="ARBA" id="ARBA00008136"/>
    </source>
</evidence>
<keyword evidence="3" id="KW-0227">DNA damage</keyword>
<dbReference type="AlphaFoldDB" id="Q47CL6"/>
<dbReference type="STRING" id="159087.Daro_2685"/>
<dbReference type="InterPro" id="IPR036590">
    <property type="entry name" value="SRAP-like"/>
</dbReference>
<dbReference type="Gene3D" id="3.90.1680.10">
    <property type="entry name" value="SOS response associated peptidase-like"/>
    <property type="match status" value="1"/>
</dbReference>
<dbReference type="Pfam" id="PF02586">
    <property type="entry name" value="SRAP"/>
    <property type="match status" value="1"/>
</dbReference>
<keyword evidence="2 8" id="KW-0645">Protease</keyword>
<dbReference type="EMBL" id="CP000089">
    <property type="protein sequence ID" value="AAZ47415.1"/>
    <property type="molecule type" value="Genomic_DNA"/>
</dbReference>
<sequence>MCGRYALSATAGQLIEHFQLLSCPDYEVRYNIAPTSIIPVIRYKPDAGRVGQLVKWGLVPSWAKDASIGAKLNNARGETVAEKPSFRTSFAKHRCLIPASGFYEWKTVEGKKQPYYIYPTDGLFAFAGLLAAWKAPDGQTLVTTCIITTEPNEVMVPIHDRMPVILGADQYDAWLDPLNHDVEALKQMIRPCSAERMTAYPVSPLINNGRAEGGGIAEIDE</sequence>
<comment type="similarity">
    <text evidence="1 8">Belongs to the SOS response-associated peptidase family.</text>
</comment>
<protein>
    <recommendedName>
        <fullName evidence="8">Abasic site processing protein</fullName>
        <ecNumber evidence="8">3.4.-.-</ecNumber>
    </recommendedName>
</protein>
<dbReference type="GO" id="GO:0008233">
    <property type="term" value="F:peptidase activity"/>
    <property type="evidence" value="ECO:0007669"/>
    <property type="project" value="UniProtKB-KW"/>
</dbReference>
<evidence type="ECO:0000256" key="6">
    <source>
        <dbReference type="ARBA" id="ARBA00023125"/>
    </source>
</evidence>
<evidence type="ECO:0000256" key="2">
    <source>
        <dbReference type="ARBA" id="ARBA00022670"/>
    </source>
</evidence>
<dbReference type="HOGENOM" id="CLU_035990_6_2_4"/>
<dbReference type="SUPFAM" id="SSF143081">
    <property type="entry name" value="BB1717-like"/>
    <property type="match status" value="1"/>
</dbReference>
<reference evidence="9" key="1">
    <citation type="submission" date="2005-08" db="EMBL/GenBank/DDBJ databases">
        <title>Complete sequence of Dechloromonas aromatica RCB.</title>
        <authorList>
            <person name="Salinero K.K."/>
            <person name="Copeland A."/>
            <person name="Lucas S."/>
            <person name="Lapidus A."/>
            <person name="Barry K."/>
            <person name="Detter J.C."/>
            <person name="Glavina T."/>
            <person name="Hammon N."/>
            <person name="Israni S."/>
            <person name="Pitluck S."/>
            <person name="Di Bartolo G."/>
            <person name="Trong S."/>
            <person name="Schmutz J."/>
            <person name="Larimer F."/>
            <person name="Land M."/>
            <person name="Ivanova N."/>
            <person name="Richardson P."/>
        </authorList>
    </citation>
    <scope>NUCLEOTIDE SEQUENCE</scope>
    <source>
        <strain evidence="9">RCB</strain>
    </source>
</reference>
<dbReference type="eggNOG" id="COG2135">
    <property type="taxonomic scope" value="Bacteria"/>
</dbReference>
<keyword evidence="5" id="KW-0190">Covalent protein-DNA linkage</keyword>
<proteinExistence type="inferred from homology"/>
<evidence type="ECO:0000256" key="7">
    <source>
        <dbReference type="ARBA" id="ARBA00023239"/>
    </source>
</evidence>